<feature type="compositionally biased region" description="Basic and acidic residues" evidence="2">
    <location>
        <begin position="159"/>
        <end position="177"/>
    </location>
</feature>
<feature type="compositionally biased region" description="Low complexity" evidence="2">
    <location>
        <begin position="211"/>
        <end position="222"/>
    </location>
</feature>
<feature type="compositionally biased region" description="Basic and acidic residues" evidence="2">
    <location>
        <begin position="306"/>
        <end position="316"/>
    </location>
</feature>
<gene>
    <name evidence="4" type="ORF">DBRI00130_LOCUS9761</name>
    <name evidence="5" type="ORF">DBRI00130_LOCUS9766</name>
</gene>
<feature type="region of interest" description="Disordered" evidence="2">
    <location>
        <begin position="1"/>
        <end position="30"/>
    </location>
</feature>
<sequence>MSTTGTFSAHLPGGIGGANPNPSGPLASATSVISGMTRTPNRSPSMTPSTSSASLAATAAAAALQGNGFLRLACLPTAALGQTSHVTFSVRSLHCSPFSGGNGIVDDVYSLYAGNHGDGDDEGKQREDNLGLGKFSGFGSALQNNHFPWGNSSANIDSGDDKEIKGEKPQQPDDRMKHQQPIAEFRVTATLYGLGGLPLHSVTSSTRSAPLLSRNHNSSSSLTMKEPSSPPPMVVSTHCCTFDDPLSLPVRWKDLSRDSSIGFDVVGPGGRQVWGTTLPLFDENGQLHTGLQRLLLHPGKMADGGMKYDDSSDEKSTSLFSAGGVTPGLPQPSSERRDRNLSSGGSEVESNKDIDPIWEASMVLDQLTRLEMEASPSAFGSKNKDKMEVVADVAGGVVSARRGLVGRGGRGGGLTNRGGNDFVSHGTRPQLNSWLDALTKERCREILVESDAPIYRENDKSDVSPYSVLPKSWPDPSPSYLIVELPVFTIPVVHEEALYPHHLHGASGSVTPLDLSLYHKRLATFLARENRPKPSIPGGTAFVFPASGIDASDLSLSLVQVLDPENEDDNPVEDKYRTLAHDLLRGLVDPALKPDREQRARLAAIISSPSYHLTIEEQGKVMDAFFARYIFSIATKCIH</sequence>
<dbReference type="EMBL" id="HBNS01012091">
    <property type="protein sequence ID" value="CAE4597433.1"/>
    <property type="molecule type" value="Transcribed_RNA"/>
</dbReference>
<dbReference type="SUPFAM" id="SSF49562">
    <property type="entry name" value="C2 domain (Calcium/lipid-binding domain, CaLB)"/>
    <property type="match status" value="1"/>
</dbReference>
<name>A0A6V2D4F3_9STRA</name>
<proteinExistence type="inferred from homology"/>
<reference evidence="4" key="1">
    <citation type="submission" date="2021-01" db="EMBL/GenBank/DDBJ databases">
        <authorList>
            <person name="Corre E."/>
            <person name="Pelletier E."/>
            <person name="Niang G."/>
            <person name="Scheremetjew M."/>
            <person name="Finn R."/>
            <person name="Kale V."/>
            <person name="Holt S."/>
            <person name="Cochrane G."/>
            <person name="Meng A."/>
            <person name="Brown T."/>
            <person name="Cohen L."/>
        </authorList>
    </citation>
    <scope>NUCLEOTIDE SEQUENCE</scope>
    <source>
        <strain evidence="4">GSO104</strain>
    </source>
</reference>
<evidence type="ECO:0000313" key="5">
    <source>
        <dbReference type="EMBL" id="CAE4597442.1"/>
    </source>
</evidence>
<feature type="region of interest" description="Disordered" evidence="2">
    <location>
        <begin position="203"/>
        <end position="232"/>
    </location>
</feature>
<evidence type="ECO:0000313" key="4">
    <source>
        <dbReference type="EMBL" id="CAE4597433.1"/>
    </source>
</evidence>
<accession>A0A6V2D4F3</accession>
<feature type="region of interest" description="Disordered" evidence="2">
    <location>
        <begin position="149"/>
        <end position="177"/>
    </location>
</feature>
<organism evidence="4">
    <name type="scientific">Ditylum brightwellii</name>
    <dbReference type="NCBI Taxonomy" id="49249"/>
    <lineage>
        <taxon>Eukaryota</taxon>
        <taxon>Sar</taxon>
        <taxon>Stramenopiles</taxon>
        <taxon>Ochrophyta</taxon>
        <taxon>Bacillariophyta</taxon>
        <taxon>Mediophyceae</taxon>
        <taxon>Lithodesmiophycidae</taxon>
        <taxon>Lithodesmiales</taxon>
        <taxon>Lithodesmiaceae</taxon>
        <taxon>Ditylum</taxon>
    </lineage>
</organism>
<dbReference type="EMBL" id="HBNS01012097">
    <property type="protein sequence ID" value="CAE4597442.1"/>
    <property type="molecule type" value="Transcribed_RNA"/>
</dbReference>
<evidence type="ECO:0000256" key="2">
    <source>
        <dbReference type="SAM" id="MobiDB-lite"/>
    </source>
</evidence>
<dbReference type="Pfam" id="PF00792">
    <property type="entry name" value="PI3K_C2"/>
    <property type="match status" value="1"/>
</dbReference>
<dbReference type="InterPro" id="IPR002420">
    <property type="entry name" value="PI3K-type_C2_dom"/>
</dbReference>
<dbReference type="PROSITE" id="PS51547">
    <property type="entry name" value="C2_PI3K"/>
    <property type="match status" value="1"/>
</dbReference>
<feature type="region of interest" description="Disordered" evidence="2">
    <location>
        <begin position="305"/>
        <end position="352"/>
    </location>
</feature>
<comment type="similarity">
    <text evidence="1">Belongs to the PI3/PI4-kinase family.</text>
</comment>
<dbReference type="InterPro" id="IPR035892">
    <property type="entry name" value="C2_domain_sf"/>
</dbReference>
<dbReference type="AlphaFoldDB" id="A0A6V2D4F3"/>
<protein>
    <recommendedName>
        <fullName evidence="3">C2 PI3K-type domain-containing protein</fullName>
    </recommendedName>
</protein>
<feature type="domain" description="C2 PI3K-type" evidence="3">
    <location>
        <begin position="165"/>
        <end position="337"/>
    </location>
</feature>
<evidence type="ECO:0000259" key="3">
    <source>
        <dbReference type="PROSITE" id="PS51547"/>
    </source>
</evidence>
<evidence type="ECO:0000256" key="1">
    <source>
        <dbReference type="PROSITE-ProRule" id="PRU00880"/>
    </source>
</evidence>